<dbReference type="Pfam" id="PF04234">
    <property type="entry name" value="CopC"/>
    <property type="match status" value="1"/>
</dbReference>
<evidence type="ECO:0000256" key="1">
    <source>
        <dbReference type="ARBA" id="ARBA00004196"/>
    </source>
</evidence>
<feature type="transmembrane region" description="Helical" evidence="5">
    <location>
        <begin position="152"/>
        <end position="173"/>
    </location>
</feature>
<evidence type="ECO:0000256" key="2">
    <source>
        <dbReference type="ARBA" id="ARBA00022723"/>
    </source>
</evidence>
<keyword evidence="4" id="KW-0186">Copper</keyword>
<dbReference type="RefSeq" id="WP_275279458.1">
    <property type="nucleotide sequence ID" value="NZ_CP119108.1"/>
</dbReference>
<evidence type="ECO:0000259" key="7">
    <source>
        <dbReference type="Pfam" id="PF04234"/>
    </source>
</evidence>
<dbReference type="Gene3D" id="2.60.40.1220">
    <property type="match status" value="1"/>
</dbReference>
<dbReference type="SUPFAM" id="SSF81296">
    <property type="entry name" value="E set domains"/>
    <property type="match status" value="1"/>
</dbReference>
<evidence type="ECO:0000313" key="9">
    <source>
        <dbReference type="Proteomes" id="UP001214553"/>
    </source>
</evidence>
<gene>
    <name evidence="8" type="ORF">PU630_06175</name>
</gene>
<feature type="chain" id="PRO_5045151191" evidence="6">
    <location>
        <begin position="27"/>
        <end position="182"/>
    </location>
</feature>
<feature type="signal peptide" evidence="6">
    <location>
        <begin position="1"/>
        <end position="26"/>
    </location>
</feature>
<dbReference type="InterPro" id="IPR014756">
    <property type="entry name" value="Ig_E-set"/>
</dbReference>
<reference evidence="8 9" key="1">
    <citation type="submission" date="2023-03" db="EMBL/GenBank/DDBJ databases">
        <title>Genome sequence of Microbacterium sp. KACC 23027.</title>
        <authorList>
            <person name="Kim S."/>
            <person name="Heo J."/>
            <person name="Kwon S.-W."/>
        </authorList>
    </citation>
    <scope>NUCLEOTIDE SEQUENCE [LARGE SCALE GENOMIC DNA]</scope>
    <source>
        <strain evidence="8 9">KACC 23027</strain>
    </source>
</reference>
<dbReference type="PANTHER" id="PTHR34820:SF4">
    <property type="entry name" value="INNER MEMBRANE PROTEIN YEBZ"/>
    <property type="match status" value="1"/>
</dbReference>
<dbReference type="InterPro" id="IPR014755">
    <property type="entry name" value="Cu-Rt/internalin_Ig-like"/>
</dbReference>
<comment type="subcellular location">
    <subcellularLocation>
        <location evidence="1">Cell envelope</location>
    </subcellularLocation>
</comment>
<evidence type="ECO:0000256" key="4">
    <source>
        <dbReference type="ARBA" id="ARBA00023008"/>
    </source>
</evidence>
<feature type="domain" description="CopC" evidence="7">
    <location>
        <begin position="27"/>
        <end position="122"/>
    </location>
</feature>
<keyword evidence="2" id="KW-0479">Metal-binding</keyword>
<evidence type="ECO:0000256" key="6">
    <source>
        <dbReference type="SAM" id="SignalP"/>
    </source>
</evidence>
<sequence length="182" mass="18406">MRVSTAIASALLAAIAVLGIAAPASAHDQLLSTDPENGSTVATLPDKVTLTFNDVVQDAGAEANQVKVMDASCTVIDDGAVEIADNVVTQKISGTATGPITVLWRVVSRDGHPVSGEFSFTVGDAAATASPSPCATGDITSSTSATAQSSPVPWIIGGIVLVVIVAGVILLLVTRSRRPDDQ</sequence>
<keyword evidence="5" id="KW-0812">Transmembrane</keyword>
<protein>
    <submittedName>
        <fullName evidence="8">Copper resistance protein CopC</fullName>
    </submittedName>
</protein>
<dbReference type="PANTHER" id="PTHR34820">
    <property type="entry name" value="INNER MEMBRANE PROTEIN YEBZ"/>
    <property type="match status" value="1"/>
</dbReference>
<name>A0ABY8C112_9MICO</name>
<proteinExistence type="predicted"/>
<dbReference type="EMBL" id="CP119108">
    <property type="protein sequence ID" value="WEG10136.1"/>
    <property type="molecule type" value="Genomic_DNA"/>
</dbReference>
<evidence type="ECO:0000256" key="3">
    <source>
        <dbReference type="ARBA" id="ARBA00022729"/>
    </source>
</evidence>
<keyword evidence="5" id="KW-0472">Membrane</keyword>
<accession>A0ABY8C112</accession>
<dbReference type="Proteomes" id="UP001214553">
    <property type="component" value="Chromosome"/>
</dbReference>
<evidence type="ECO:0000256" key="5">
    <source>
        <dbReference type="SAM" id="Phobius"/>
    </source>
</evidence>
<evidence type="ECO:0000313" key="8">
    <source>
        <dbReference type="EMBL" id="WEG10136.1"/>
    </source>
</evidence>
<dbReference type="InterPro" id="IPR007348">
    <property type="entry name" value="CopC_dom"/>
</dbReference>
<dbReference type="InterPro" id="IPR032694">
    <property type="entry name" value="CopC/D"/>
</dbReference>
<keyword evidence="5" id="KW-1133">Transmembrane helix</keyword>
<keyword evidence="9" id="KW-1185">Reference proteome</keyword>
<organism evidence="8 9">
    <name type="scientific">Microbacterium horticulturae</name>
    <dbReference type="NCBI Taxonomy" id="3028316"/>
    <lineage>
        <taxon>Bacteria</taxon>
        <taxon>Bacillati</taxon>
        <taxon>Actinomycetota</taxon>
        <taxon>Actinomycetes</taxon>
        <taxon>Micrococcales</taxon>
        <taxon>Microbacteriaceae</taxon>
        <taxon>Microbacterium</taxon>
    </lineage>
</organism>
<keyword evidence="3 6" id="KW-0732">Signal</keyword>